<dbReference type="Gene3D" id="3.40.309.10">
    <property type="entry name" value="Aldehyde Dehydrogenase, Chain A, domain 2"/>
    <property type="match status" value="1"/>
</dbReference>
<dbReference type="PROSITE" id="PS00070">
    <property type="entry name" value="ALDEHYDE_DEHYDR_CYS"/>
    <property type="match status" value="1"/>
</dbReference>
<dbReference type="FunFam" id="3.40.309.10:FF:000012">
    <property type="entry name" value="Betaine aldehyde dehydrogenase"/>
    <property type="match status" value="1"/>
</dbReference>
<dbReference type="Proteomes" id="UP000605970">
    <property type="component" value="Unassembled WGS sequence"/>
</dbReference>
<dbReference type="SUPFAM" id="SSF54001">
    <property type="entry name" value="Cysteine proteinases"/>
    <property type="match status" value="1"/>
</dbReference>
<evidence type="ECO:0000259" key="5">
    <source>
        <dbReference type="Pfam" id="PF00171"/>
    </source>
</evidence>
<protein>
    <submittedName>
        <fullName evidence="6">Aldedh domain-containing protein</fullName>
    </submittedName>
</protein>
<proteinExistence type="inferred from homology"/>
<feature type="domain" description="Aldehyde dehydrogenase" evidence="5">
    <location>
        <begin position="255"/>
        <end position="710"/>
    </location>
</feature>
<dbReference type="EMBL" id="JABEBT010000008">
    <property type="protein sequence ID" value="KAF7639047.1"/>
    <property type="molecule type" value="Genomic_DNA"/>
</dbReference>
<keyword evidence="7" id="KW-1185">Reference proteome</keyword>
<evidence type="ECO:0000313" key="7">
    <source>
        <dbReference type="Proteomes" id="UP000605970"/>
    </source>
</evidence>
<dbReference type="Gene3D" id="3.40.605.10">
    <property type="entry name" value="Aldehyde Dehydrogenase, Chain A, domain 1"/>
    <property type="match status" value="1"/>
</dbReference>
<dbReference type="PANTHER" id="PTHR11699">
    <property type="entry name" value="ALDEHYDE DEHYDROGENASE-RELATED"/>
    <property type="match status" value="1"/>
</dbReference>
<evidence type="ECO:0000256" key="2">
    <source>
        <dbReference type="ARBA" id="ARBA00023002"/>
    </source>
</evidence>
<dbReference type="InterPro" id="IPR038765">
    <property type="entry name" value="Papain-like_cys_pep_sf"/>
</dbReference>
<dbReference type="SUPFAM" id="SSF53720">
    <property type="entry name" value="ALDH-like"/>
    <property type="match status" value="1"/>
</dbReference>
<accession>A0A8S9ZZI7</accession>
<feature type="active site" evidence="3">
    <location>
        <position position="483"/>
    </location>
</feature>
<dbReference type="Pfam" id="PF00171">
    <property type="entry name" value="Aldedh"/>
    <property type="match status" value="1"/>
</dbReference>
<evidence type="ECO:0000313" key="6">
    <source>
        <dbReference type="EMBL" id="KAF7639047.1"/>
    </source>
</evidence>
<evidence type="ECO:0000256" key="4">
    <source>
        <dbReference type="RuleBase" id="RU003345"/>
    </source>
</evidence>
<dbReference type="Gene3D" id="3.90.1720.10">
    <property type="entry name" value="endopeptidase domain like (from Nostoc punctiforme)"/>
    <property type="match status" value="1"/>
</dbReference>
<dbReference type="InterPro" id="IPR015590">
    <property type="entry name" value="Aldehyde_DH_dom"/>
</dbReference>
<dbReference type="PROSITE" id="PS00687">
    <property type="entry name" value="ALDEHYDE_DEHYDR_GLU"/>
    <property type="match status" value="1"/>
</dbReference>
<dbReference type="Pfam" id="PF05708">
    <property type="entry name" value="Peptidase_C92"/>
    <property type="match status" value="1"/>
</dbReference>
<dbReference type="OrthoDB" id="310895at2759"/>
<comment type="caution">
    <text evidence="6">The sequence shown here is derived from an EMBL/GenBank/DDBJ whole genome shotgun (WGS) entry which is preliminary data.</text>
</comment>
<dbReference type="AlphaFoldDB" id="A0A8S9ZZI7"/>
<organism evidence="6 7">
    <name type="scientific">Meloidogyne graminicola</name>
    <dbReference type="NCBI Taxonomy" id="189291"/>
    <lineage>
        <taxon>Eukaryota</taxon>
        <taxon>Metazoa</taxon>
        <taxon>Ecdysozoa</taxon>
        <taxon>Nematoda</taxon>
        <taxon>Chromadorea</taxon>
        <taxon>Rhabditida</taxon>
        <taxon>Tylenchina</taxon>
        <taxon>Tylenchomorpha</taxon>
        <taxon>Tylenchoidea</taxon>
        <taxon>Meloidogynidae</taxon>
        <taxon>Meloidogyninae</taxon>
        <taxon>Meloidogyne</taxon>
    </lineage>
</organism>
<reference evidence="6" key="1">
    <citation type="journal article" date="2020" name="Ecol. Evol.">
        <title>Genome structure and content of the rice root-knot nematode (Meloidogyne graminicola).</title>
        <authorList>
            <person name="Phan N.T."/>
            <person name="Danchin E.G.J."/>
            <person name="Klopp C."/>
            <person name="Perfus-Barbeoch L."/>
            <person name="Kozlowski D.K."/>
            <person name="Koutsovoulos G.D."/>
            <person name="Lopez-Roques C."/>
            <person name="Bouchez O."/>
            <person name="Zahm M."/>
            <person name="Besnard G."/>
            <person name="Bellafiore S."/>
        </authorList>
    </citation>
    <scope>NUCLEOTIDE SEQUENCE</scope>
    <source>
        <strain evidence="6">VN-18</strain>
    </source>
</reference>
<comment type="similarity">
    <text evidence="1 4">Belongs to the aldehyde dehydrogenase family.</text>
</comment>
<keyword evidence="2 4" id="KW-0560">Oxidoreductase</keyword>
<name>A0A8S9ZZI7_9BILA</name>
<dbReference type="GO" id="GO:0016620">
    <property type="term" value="F:oxidoreductase activity, acting on the aldehyde or oxo group of donors, NAD or NADP as acceptor"/>
    <property type="evidence" value="ECO:0007669"/>
    <property type="project" value="InterPro"/>
</dbReference>
<dbReference type="FunFam" id="3.40.605.10:FF:000007">
    <property type="entry name" value="NAD/NADP-dependent betaine aldehyde dehydrogenase"/>
    <property type="match status" value="1"/>
</dbReference>
<evidence type="ECO:0000256" key="1">
    <source>
        <dbReference type="ARBA" id="ARBA00009986"/>
    </source>
</evidence>
<dbReference type="InterPro" id="IPR016162">
    <property type="entry name" value="Ald_DH_N"/>
</dbReference>
<dbReference type="InterPro" id="IPR016161">
    <property type="entry name" value="Ald_DH/histidinol_DH"/>
</dbReference>
<sequence>MFIFPINNISIGDLLFFYKSKLKQQNNNNNNNNNNDIQMREAIVATSFDYLNTFHVGIIINEQNGNILHASKNGVIIQNIENVIKDLNPEYIELCELKLKKEWKNDAVNWALKQIGCGYNDLFSPNCINSEGKRAFYCCQLVVKAYAETNKENKGISPFPKHELNFLDSNGEMIPFWIDYYRKLSPQNAVPPQGQPGSHPSKLRSSPLIECVAVQFLYEFVENPIDRMRKFTIPCDLLSALHFVNGARINLSTGKLFRIIEPRNGNLLTECKAATGPDVSLAVRVASEAQEKWGKTSWLDRQHILNRVSILLREHVNELCEWEVRDNGKPISEAKMDILSCADTFEYFAGVRLAGEHFPYDERNFRFAYTRREPYGVVGAIGAWNYPIQTATWKIAPAIACGNSIVYKPSPLAPISSVLLALLLQCAGLPDGVVNILQGEAETGKALCESPMIRKVSFTGSVETGKAIAKSCASQNLKPVTLELGGKSACIILEDADLDIAVHGALLANFLSQGQVCSNASKVLVHRSILNEFTKIVIDRTENLRIGDPFNDKTHVGACISLEHLNRVKSFIDGALKDGARLLTGGEKINIQGLEGGFFLSPCILTDIRPDMRVYKEEVFGPVMLIIPFDNDKEALEMANDTEFGLAGGVFTRNLEKAHSFAAKMHAGNIYVNSYNDVHPHVPFGGYNQSGYGRENGEAALWNYTQIKSVYVNTSNELDNPFI</sequence>
<dbReference type="InterPro" id="IPR016163">
    <property type="entry name" value="Ald_DH_C"/>
</dbReference>
<dbReference type="InterPro" id="IPR024453">
    <property type="entry name" value="Peptidase_C92"/>
</dbReference>
<dbReference type="InterPro" id="IPR016160">
    <property type="entry name" value="Ald_DH_CS_CYS"/>
</dbReference>
<dbReference type="InterPro" id="IPR029510">
    <property type="entry name" value="Ald_DH_CS_GLU"/>
</dbReference>
<gene>
    <name evidence="6" type="ORF">Mgra_00001574</name>
</gene>
<evidence type="ECO:0000256" key="3">
    <source>
        <dbReference type="PROSITE-ProRule" id="PRU10007"/>
    </source>
</evidence>